<proteinExistence type="predicted"/>
<dbReference type="AlphaFoldDB" id="A0A0D8XEV2"/>
<evidence type="ECO:0000313" key="3">
    <source>
        <dbReference type="Proteomes" id="UP000053766"/>
    </source>
</evidence>
<reference evidence="3" key="2">
    <citation type="journal article" date="2016" name="Sci. Rep.">
        <title>Dictyocaulus viviparus genome, variome and transcriptome elucidate lungworm biology and support future intervention.</title>
        <authorList>
            <person name="McNulty S.N."/>
            <person name="Strube C."/>
            <person name="Rosa B.A."/>
            <person name="Martin J.C."/>
            <person name="Tyagi R."/>
            <person name="Choi Y.J."/>
            <person name="Wang Q."/>
            <person name="Hallsworth Pepin K."/>
            <person name="Zhang X."/>
            <person name="Ozersky P."/>
            <person name="Wilson R.K."/>
            <person name="Sternberg P.W."/>
            <person name="Gasser R.B."/>
            <person name="Mitreva M."/>
        </authorList>
    </citation>
    <scope>NUCLEOTIDE SEQUENCE [LARGE SCALE GENOMIC DNA]</scope>
    <source>
        <strain evidence="3">HannoverDv2000</strain>
    </source>
</reference>
<accession>A0A0D8XEV2</accession>
<evidence type="ECO:0000256" key="1">
    <source>
        <dbReference type="SAM" id="MobiDB-lite"/>
    </source>
</evidence>
<protein>
    <submittedName>
        <fullName evidence="2">Uncharacterized protein</fullName>
    </submittedName>
</protein>
<sequence length="107" mass="11552">MFSNRITLHKVIIRTGMHPVIVVRSFTEERTDEQNARDAGGEGCGNVNANIVGMFPRAVCPVTDEIDEISLEEDDTQASSVGTSSSSDSLDSGYDGSNAIMDDRIVE</sequence>
<dbReference type="EMBL" id="KN716688">
    <property type="protein sequence ID" value="KJH42262.1"/>
    <property type="molecule type" value="Genomic_DNA"/>
</dbReference>
<reference evidence="2 3" key="1">
    <citation type="submission" date="2013-11" db="EMBL/GenBank/DDBJ databases">
        <title>Draft genome of the bovine lungworm Dictyocaulus viviparus.</title>
        <authorList>
            <person name="Mitreva M."/>
        </authorList>
    </citation>
    <scope>NUCLEOTIDE SEQUENCE [LARGE SCALE GENOMIC DNA]</scope>
    <source>
        <strain evidence="2 3">HannoverDv2000</strain>
    </source>
</reference>
<name>A0A0D8XEV2_DICVI</name>
<keyword evidence="3" id="KW-1185">Reference proteome</keyword>
<gene>
    <name evidence="2" type="ORF">DICVIV_11758</name>
</gene>
<feature type="region of interest" description="Disordered" evidence="1">
    <location>
        <begin position="71"/>
        <end position="107"/>
    </location>
</feature>
<organism evidence="2 3">
    <name type="scientific">Dictyocaulus viviparus</name>
    <name type="common">Bovine lungworm</name>
    <dbReference type="NCBI Taxonomy" id="29172"/>
    <lineage>
        <taxon>Eukaryota</taxon>
        <taxon>Metazoa</taxon>
        <taxon>Ecdysozoa</taxon>
        <taxon>Nematoda</taxon>
        <taxon>Chromadorea</taxon>
        <taxon>Rhabditida</taxon>
        <taxon>Rhabditina</taxon>
        <taxon>Rhabditomorpha</taxon>
        <taxon>Strongyloidea</taxon>
        <taxon>Metastrongylidae</taxon>
        <taxon>Dictyocaulus</taxon>
    </lineage>
</organism>
<evidence type="ECO:0000313" key="2">
    <source>
        <dbReference type="EMBL" id="KJH42262.1"/>
    </source>
</evidence>
<feature type="compositionally biased region" description="Low complexity" evidence="1">
    <location>
        <begin position="79"/>
        <end position="97"/>
    </location>
</feature>
<dbReference type="Proteomes" id="UP000053766">
    <property type="component" value="Unassembled WGS sequence"/>
</dbReference>